<dbReference type="GO" id="GO:0005634">
    <property type="term" value="C:nucleus"/>
    <property type="evidence" value="ECO:0007669"/>
    <property type="project" value="UniProtKB-SubCell"/>
</dbReference>
<dbReference type="AlphaFoldDB" id="A0A316ZG14"/>
<dbReference type="InterPro" id="IPR050877">
    <property type="entry name" value="EMX-VAX-Noto_Homeobox_TFs"/>
</dbReference>
<dbReference type="Pfam" id="PF00046">
    <property type="entry name" value="Homeodomain"/>
    <property type="match status" value="1"/>
</dbReference>
<dbReference type="RefSeq" id="XP_025599574.1">
    <property type="nucleotide sequence ID" value="XM_025743994.1"/>
</dbReference>
<feature type="compositionally biased region" description="Low complexity" evidence="7">
    <location>
        <begin position="214"/>
        <end position="223"/>
    </location>
</feature>
<evidence type="ECO:0000313" key="10">
    <source>
        <dbReference type="Proteomes" id="UP000245946"/>
    </source>
</evidence>
<gene>
    <name evidence="9" type="ORF">FA09DRAFT_337438</name>
</gene>
<comment type="subcellular location">
    <subcellularLocation>
        <location evidence="1 5 6">Nucleus</location>
    </subcellularLocation>
</comment>
<dbReference type="PROSITE" id="PS50071">
    <property type="entry name" value="HOMEOBOX_2"/>
    <property type="match status" value="1"/>
</dbReference>
<keyword evidence="2 5" id="KW-0238">DNA-binding</keyword>
<sequence>MSERNFLGDASHGTALGLSFPTSEPAHDYSAWPQPPPPPQPHALPYSHSYSGLGTPMMPSMSARSMSDSHLGGSGTAFEQHTHLLPPNVASGVAPHMAASLSATSAASSPMPMHRRRPSVSFDGGYMTSSPLSMHTHSARPSPRHDGQLLLPPATLRRAESFSSFMATDHSPESLFSNLSPSPSSSLHRSPLHTSALDALAGVPNLVGRKRTSPGRPAPAALAGRKRNKMSREQLAALEAFFEKNRNPVGAVREHLARKLDVNERSLQIWFQNRRIRHPLNNSRAKSKQASDNVEAYAWQLDGRAMSFDASDPRFDGHARRMSAEPRRTVADTAVELPAHYLRVGEWRRIAPTCYFSLRNQFFAWVITSDSLGYKLELPWKAVRSVYFDAVQADPADGIAGPVGRAVVELDRPPYFYMEVFRSTAKDEREGKRKPAWRQCDDFTEGAQATHFYTHELVGPYHELRSALIEISRTEGAVGKLVRFGPTAMIDGAPPLVRPSIAAAAPPGYPVAGQAPLEYQQPYDGMYDAPYPSDALPMRAEPAPAWHWQAGQDAQPPHALQHFAPPPQVYEPQVYYSPADVGTAHLAPPPTSHSRSSPASDGSLDPQLVTASLSLDAA</sequence>
<dbReference type="PANTHER" id="PTHR24339">
    <property type="entry name" value="HOMEOBOX PROTEIN EMX-RELATED"/>
    <property type="match status" value="1"/>
</dbReference>
<dbReference type="InterPro" id="IPR009057">
    <property type="entry name" value="Homeodomain-like_sf"/>
</dbReference>
<feature type="compositionally biased region" description="Pro residues" evidence="7">
    <location>
        <begin position="33"/>
        <end position="42"/>
    </location>
</feature>
<dbReference type="InterPro" id="IPR057939">
    <property type="entry name" value="TRF2_HOY1_PH"/>
</dbReference>
<name>A0A316ZG14_9BASI</name>
<protein>
    <recommendedName>
        <fullName evidence="8">Homeobox domain-containing protein</fullName>
    </recommendedName>
</protein>
<accession>A0A316ZG14</accession>
<keyword evidence="10" id="KW-1185">Reference proteome</keyword>
<feature type="compositionally biased region" description="Low complexity" evidence="7">
    <location>
        <begin position="57"/>
        <end position="69"/>
    </location>
</feature>
<feature type="DNA-binding region" description="Homeobox" evidence="5">
    <location>
        <begin position="223"/>
        <end position="282"/>
    </location>
</feature>
<evidence type="ECO:0000256" key="7">
    <source>
        <dbReference type="SAM" id="MobiDB-lite"/>
    </source>
</evidence>
<dbReference type="Gene3D" id="1.10.10.60">
    <property type="entry name" value="Homeodomain-like"/>
    <property type="match status" value="1"/>
</dbReference>
<evidence type="ECO:0000256" key="5">
    <source>
        <dbReference type="PROSITE-ProRule" id="PRU00108"/>
    </source>
</evidence>
<evidence type="ECO:0000256" key="1">
    <source>
        <dbReference type="ARBA" id="ARBA00004123"/>
    </source>
</evidence>
<feature type="compositionally biased region" description="Polar residues" evidence="7">
    <location>
        <begin position="609"/>
        <end position="618"/>
    </location>
</feature>
<evidence type="ECO:0000256" key="2">
    <source>
        <dbReference type="ARBA" id="ARBA00023125"/>
    </source>
</evidence>
<dbReference type="GeneID" id="37271538"/>
<feature type="region of interest" description="Disordered" evidence="7">
    <location>
        <begin position="205"/>
        <end position="228"/>
    </location>
</feature>
<dbReference type="PANTHER" id="PTHR24339:SF28">
    <property type="entry name" value="E5-RELATED"/>
    <property type="match status" value="1"/>
</dbReference>
<evidence type="ECO:0000313" key="9">
    <source>
        <dbReference type="EMBL" id="PWN99295.1"/>
    </source>
</evidence>
<feature type="region of interest" description="Disordered" evidence="7">
    <location>
        <begin position="1"/>
        <end position="79"/>
    </location>
</feature>
<proteinExistence type="predicted"/>
<evidence type="ECO:0000256" key="6">
    <source>
        <dbReference type="RuleBase" id="RU000682"/>
    </source>
</evidence>
<dbReference type="OrthoDB" id="6159439at2759"/>
<dbReference type="SMART" id="SM00389">
    <property type="entry name" value="HOX"/>
    <property type="match status" value="1"/>
</dbReference>
<dbReference type="SUPFAM" id="SSF46689">
    <property type="entry name" value="Homeodomain-like"/>
    <property type="match status" value="1"/>
</dbReference>
<dbReference type="STRING" id="58919.A0A316ZG14"/>
<organism evidence="9 10">
    <name type="scientific">Tilletiopsis washingtonensis</name>
    <dbReference type="NCBI Taxonomy" id="58919"/>
    <lineage>
        <taxon>Eukaryota</taxon>
        <taxon>Fungi</taxon>
        <taxon>Dikarya</taxon>
        <taxon>Basidiomycota</taxon>
        <taxon>Ustilaginomycotina</taxon>
        <taxon>Exobasidiomycetes</taxon>
        <taxon>Entylomatales</taxon>
        <taxon>Entylomatales incertae sedis</taxon>
        <taxon>Tilletiopsis</taxon>
    </lineage>
</organism>
<keyword evidence="3 5" id="KW-0371">Homeobox</keyword>
<keyword evidence="4 5" id="KW-0539">Nucleus</keyword>
<feature type="domain" description="Homeobox" evidence="8">
    <location>
        <begin position="221"/>
        <end position="281"/>
    </location>
</feature>
<feature type="region of interest" description="Disordered" evidence="7">
    <location>
        <begin position="580"/>
        <end position="618"/>
    </location>
</feature>
<evidence type="ECO:0000256" key="3">
    <source>
        <dbReference type="ARBA" id="ARBA00023155"/>
    </source>
</evidence>
<dbReference type="Pfam" id="PF24818">
    <property type="entry name" value="PH_TRF2_HOY1"/>
    <property type="match status" value="1"/>
</dbReference>
<evidence type="ECO:0000256" key="4">
    <source>
        <dbReference type="ARBA" id="ARBA00023242"/>
    </source>
</evidence>
<dbReference type="GO" id="GO:0000981">
    <property type="term" value="F:DNA-binding transcription factor activity, RNA polymerase II-specific"/>
    <property type="evidence" value="ECO:0007669"/>
    <property type="project" value="TreeGrafter"/>
</dbReference>
<dbReference type="GO" id="GO:0000978">
    <property type="term" value="F:RNA polymerase II cis-regulatory region sequence-specific DNA binding"/>
    <property type="evidence" value="ECO:0007669"/>
    <property type="project" value="TreeGrafter"/>
</dbReference>
<reference evidence="9 10" key="1">
    <citation type="journal article" date="2018" name="Mol. Biol. Evol.">
        <title>Broad Genomic Sampling Reveals a Smut Pathogenic Ancestry of the Fungal Clade Ustilaginomycotina.</title>
        <authorList>
            <person name="Kijpornyongpan T."/>
            <person name="Mondo S.J."/>
            <person name="Barry K."/>
            <person name="Sandor L."/>
            <person name="Lee J."/>
            <person name="Lipzen A."/>
            <person name="Pangilinan J."/>
            <person name="LaButti K."/>
            <person name="Hainaut M."/>
            <person name="Henrissat B."/>
            <person name="Grigoriev I.V."/>
            <person name="Spatafora J.W."/>
            <person name="Aime M.C."/>
        </authorList>
    </citation>
    <scope>NUCLEOTIDE SEQUENCE [LARGE SCALE GENOMIC DNA]</scope>
    <source>
        <strain evidence="9 10">MCA 4186</strain>
    </source>
</reference>
<evidence type="ECO:0000259" key="8">
    <source>
        <dbReference type="PROSITE" id="PS50071"/>
    </source>
</evidence>
<dbReference type="EMBL" id="KZ819288">
    <property type="protein sequence ID" value="PWN99295.1"/>
    <property type="molecule type" value="Genomic_DNA"/>
</dbReference>
<dbReference type="CDD" id="cd00086">
    <property type="entry name" value="homeodomain"/>
    <property type="match status" value="1"/>
</dbReference>
<dbReference type="Proteomes" id="UP000245946">
    <property type="component" value="Unassembled WGS sequence"/>
</dbReference>
<dbReference type="InterPro" id="IPR001356">
    <property type="entry name" value="HD"/>
</dbReference>